<gene>
    <name evidence="3" type="ORF">R9X50_00281300</name>
</gene>
<evidence type="ECO:0000256" key="1">
    <source>
        <dbReference type="SAM" id="MobiDB-lite"/>
    </source>
</evidence>
<proteinExistence type="predicted"/>
<dbReference type="InterPro" id="IPR036457">
    <property type="entry name" value="PPM-type-like_dom_sf"/>
</dbReference>
<dbReference type="EMBL" id="CP138583">
    <property type="protein sequence ID" value="WPG99989.1"/>
    <property type="molecule type" value="Genomic_DNA"/>
</dbReference>
<sequence length="570" mass="63414">MWAPVLRAGRTRALRQARFGIRTNASSPYQGPPKTYFQPPPQPPPNGSQSRIWRLFKGTLILTTGFFIGGVVVLTHLQLEEHELAEEMGAAMGMMGAGDFQGVVDTAARVAEIQQVPAMDFSYAQEVLTRIRSVAVSNTTISHVAQVPSNSPCEDTFSMATLNPSDSVRTGQAWNAFGLFDGHAGPKTSFILANRFLPELDHMLAADNCYSRPYTPNDQHIVKSIKKAFVRFDEALCEQGRDCIQSELMGRSHVVSVAAFAFAGSCALVSIFDEAQQVFRVACTGDSRAVLGRWDSRKKRYVATALTVDQTGFNQSEVERLAREHPGETTIDPKTGRIFGLAITRAFGDTRWKWAEEITVRAHELFWGPAPRPNNVIKTPPYLTAEPEVTETRIQSGAHPDFVIMASDGLWDLMSNDNAVACVEKWLEKFSPVDMLEEQQALGSNPIAAPAPMIQTPWSTDDLAGDDDTYWDPEEKALKWRVSPKHFVVEDISCATHLIKNAFGGKRRNLFTSVMTVQHPLSRKVRDDTTVNVTFFGQDMKAKIDELERSMNEKNLDHKNMVGRTPLPRK</sequence>
<keyword evidence="4" id="KW-1185">Reference proteome</keyword>
<dbReference type="InterPro" id="IPR001932">
    <property type="entry name" value="PPM-type_phosphatase-like_dom"/>
</dbReference>
<dbReference type="GO" id="GO:0004741">
    <property type="term" value="F:[pyruvate dehydrogenase (acetyl-transferring)]-phosphatase activity"/>
    <property type="evidence" value="ECO:0007669"/>
    <property type="project" value="TreeGrafter"/>
</dbReference>
<evidence type="ECO:0000259" key="2">
    <source>
        <dbReference type="PROSITE" id="PS51746"/>
    </source>
</evidence>
<accession>A0AAQ3M388</accession>
<evidence type="ECO:0000313" key="3">
    <source>
        <dbReference type="EMBL" id="WPG99989.1"/>
    </source>
</evidence>
<dbReference type="Proteomes" id="UP001303373">
    <property type="component" value="Chromosome 4"/>
</dbReference>
<dbReference type="SUPFAM" id="SSF81606">
    <property type="entry name" value="PP2C-like"/>
    <property type="match status" value="1"/>
</dbReference>
<organism evidence="3 4">
    <name type="scientific">Acrodontium crateriforme</name>
    <dbReference type="NCBI Taxonomy" id="150365"/>
    <lineage>
        <taxon>Eukaryota</taxon>
        <taxon>Fungi</taxon>
        <taxon>Dikarya</taxon>
        <taxon>Ascomycota</taxon>
        <taxon>Pezizomycotina</taxon>
        <taxon>Dothideomycetes</taxon>
        <taxon>Dothideomycetidae</taxon>
        <taxon>Mycosphaerellales</taxon>
        <taxon>Teratosphaeriaceae</taxon>
        <taxon>Acrodontium</taxon>
    </lineage>
</organism>
<dbReference type="InterPro" id="IPR015655">
    <property type="entry name" value="PP2C"/>
</dbReference>
<dbReference type="SMART" id="SM00332">
    <property type="entry name" value="PP2Cc"/>
    <property type="match status" value="1"/>
</dbReference>
<feature type="domain" description="PPM-type phosphatase" evidence="2">
    <location>
        <begin position="141"/>
        <end position="536"/>
    </location>
</feature>
<name>A0AAQ3M388_9PEZI</name>
<dbReference type="AlphaFoldDB" id="A0AAQ3M388"/>
<dbReference type="PANTHER" id="PTHR13832:SF792">
    <property type="entry name" value="GM14286P"/>
    <property type="match status" value="1"/>
</dbReference>
<dbReference type="Gene3D" id="3.60.40.10">
    <property type="entry name" value="PPM-type phosphatase domain"/>
    <property type="match status" value="1"/>
</dbReference>
<protein>
    <recommendedName>
        <fullName evidence="2">PPM-type phosphatase domain-containing protein</fullName>
    </recommendedName>
</protein>
<dbReference type="PROSITE" id="PS51746">
    <property type="entry name" value="PPM_2"/>
    <property type="match status" value="1"/>
</dbReference>
<reference evidence="3 4" key="1">
    <citation type="submission" date="2023-11" db="EMBL/GenBank/DDBJ databases">
        <title>An acidophilic fungus is an integral part of prey digestion in a carnivorous sundew plant.</title>
        <authorList>
            <person name="Tsai I.J."/>
        </authorList>
    </citation>
    <scope>NUCLEOTIDE SEQUENCE [LARGE SCALE GENOMIC DNA]</scope>
    <source>
        <strain evidence="3">169a</strain>
    </source>
</reference>
<dbReference type="PANTHER" id="PTHR13832">
    <property type="entry name" value="PROTEIN PHOSPHATASE 2C"/>
    <property type="match status" value="1"/>
</dbReference>
<evidence type="ECO:0000313" key="4">
    <source>
        <dbReference type="Proteomes" id="UP001303373"/>
    </source>
</evidence>
<dbReference type="GO" id="GO:0005739">
    <property type="term" value="C:mitochondrion"/>
    <property type="evidence" value="ECO:0007669"/>
    <property type="project" value="TreeGrafter"/>
</dbReference>
<dbReference type="Pfam" id="PF00481">
    <property type="entry name" value="PP2C"/>
    <property type="match status" value="1"/>
</dbReference>
<dbReference type="CDD" id="cd00143">
    <property type="entry name" value="PP2Cc"/>
    <property type="match status" value="1"/>
</dbReference>
<feature type="region of interest" description="Disordered" evidence="1">
    <location>
        <begin position="22"/>
        <end position="49"/>
    </location>
</feature>